<evidence type="ECO:0008006" key="8">
    <source>
        <dbReference type="Google" id="ProtNLM"/>
    </source>
</evidence>
<dbReference type="Pfam" id="PF11111">
    <property type="entry name" value="CENP-M"/>
    <property type="match status" value="1"/>
</dbReference>
<dbReference type="EMBL" id="JAGKHQ010001134">
    <property type="protein sequence ID" value="KAG7460511.1"/>
    <property type="molecule type" value="Genomic_DNA"/>
</dbReference>
<evidence type="ECO:0000313" key="6">
    <source>
        <dbReference type="EMBL" id="KAG7460512.1"/>
    </source>
</evidence>
<keyword evidence="4" id="KW-0539">Nucleus</keyword>
<dbReference type="Proteomes" id="UP000693946">
    <property type="component" value="Unassembled WGS sequence"/>
</dbReference>
<evidence type="ECO:0000256" key="3">
    <source>
        <dbReference type="ARBA" id="ARBA00022454"/>
    </source>
</evidence>
<proteinExistence type="predicted"/>
<sequence>MLHTFGKYKERAYLHTIILFIVYLSYNNYQFPADGKCSSHNCYSYNNLINCQLSACYKLLTLYNLTTRTFTFPTRRLAKSLPLPVENEESRPRIDLVVFIINLTSELSFQSTEASLKYLDPGYFLGKVCFMATNARNASVPTERLDAVRKLAASLHCPLLFAEDQTPDGVANATERLLTILKVAAGLVPMATPLYLSNLTRCTVPLDIDQPSFD</sequence>
<gene>
    <name evidence="6" type="ORF">JOB18_030475</name>
</gene>
<evidence type="ECO:0000256" key="4">
    <source>
        <dbReference type="ARBA" id="ARBA00023242"/>
    </source>
</evidence>
<keyword evidence="5" id="KW-0137">Centromere</keyword>
<reference evidence="6" key="2">
    <citation type="submission" date="2021-03" db="EMBL/GenBank/DDBJ databases">
        <authorList>
            <person name="Guerrero-Cozar I."/>
            <person name="Gomez-Garrido J."/>
            <person name="Berbel C."/>
            <person name="Martinez-Blanch J.F."/>
            <person name="Alioto T."/>
            <person name="Claros M.G."/>
            <person name="Gagnaire P.A."/>
            <person name="Manchado M."/>
        </authorList>
    </citation>
    <scope>NUCLEOTIDE SEQUENCE</scope>
    <source>
        <strain evidence="6">Sse05_10M</strain>
        <tissue evidence="6">Blood</tissue>
    </source>
</reference>
<dbReference type="EMBL" id="JAGKHQ010001134">
    <property type="protein sequence ID" value="KAG7460512.1"/>
    <property type="molecule type" value="Genomic_DNA"/>
</dbReference>
<dbReference type="GO" id="GO:0005634">
    <property type="term" value="C:nucleus"/>
    <property type="evidence" value="ECO:0007669"/>
    <property type="project" value="UniProtKB-SubCell"/>
</dbReference>
<comment type="subcellular location">
    <subcellularLocation>
        <location evidence="2">Chromosome</location>
        <location evidence="2">Centromere</location>
    </subcellularLocation>
    <subcellularLocation>
        <location evidence="1">Nucleus</location>
    </subcellularLocation>
</comment>
<organism evidence="6 7">
    <name type="scientific">Solea senegalensis</name>
    <name type="common">Senegalese sole</name>
    <dbReference type="NCBI Taxonomy" id="28829"/>
    <lineage>
        <taxon>Eukaryota</taxon>
        <taxon>Metazoa</taxon>
        <taxon>Chordata</taxon>
        <taxon>Craniata</taxon>
        <taxon>Vertebrata</taxon>
        <taxon>Euteleostomi</taxon>
        <taxon>Actinopterygii</taxon>
        <taxon>Neopterygii</taxon>
        <taxon>Teleostei</taxon>
        <taxon>Neoteleostei</taxon>
        <taxon>Acanthomorphata</taxon>
        <taxon>Carangaria</taxon>
        <taxon>Pleuronectiformes</taxon>
        <taxon>Pleuronectoidei</taxon>
        <taxon>Soleidae</taxon>
        <taxon>Solea</taxon>
    </lineage>
</organism>
<evidence type="ECO:0000256" key="5">
    <source>
        <dbReference type="ARBA" id="ARBA00023328"/>
    </source>
</evidence>
<name>A0AAV6PG59_SOLSE</name>
<keyword evidence="7" id="KW-1185">Reference proteome</keyword>
<dbReference type="PANTHER" id="PTHR34436:SF1">
    <property type="entry name" value="CENTROMERE PROTEIN M"/>
    <property type="match status" value="1"/>
</dbReference>
<evidence type="ECO:0000313" key="7">
    <source>
        <dbReference type="Proteomes" id="UP000693946"/>
    </source>
</evidence>
<keyword evidence="3" id="KW-0158">Chromosome</keyword>
<evidence type="ECO:0000256" key="2">
    <source>
        <dbReference type="ARBA" id="ARBA00004584"/>
    </source>
</evidence>
<protein>
    <recommendedName>
        <fullName evidence="8">Centromere protein M</fullName>
    </recommendedName>
</protein>
<reference evidence="6 7" key="1">
    <citation type="journal article" date="2021" name="Sci. Rep.">
        <title>Chromosome anchoring in Senegalese sole (Solea senegalensis) reveals sex-associated markers and genome rearrangements in flatfish.</title>
        <authorList>
            <person name="Guerrero-Cozar I."/>
            <person name="Gomez-Garrido J."/>
            <person name="Berbel C."/>
            <person name="Martinez-Blanch J.F."/>
            <person name="Alioto T."/>
            <person name="Claros M.G."/>
            <person name="Gagnaire P.A."/>
            <person name="Manchado M."/>
        </authorList>
    </citation>
    <scope>NUCLEOTIDE SEQUENCE [LARGE SCALE GENOMIC DNA]</scope>
    <source>
        <strain evidence="6">Sse05_10M</strain>
    </source>
</reference>
<comment type="caution">
    <text evidence="6">The sequence shown here is derived from an EMBL/GenBank/DDBJ whole genome shotgun (WGS) entry which is preliminary data.</text>
</comment>
<evidence type="ECO:0000256" key="1">
    <source>
        <dbReference type="ARBA" id="ARBA00004123"/>
    </source>
</evidence>
<dbReference type="PANTHER" id="PTHR34436">
    <property type="entry name" value="CENTROMERE PROTEIN M"/>
    <property type="match status" value="1"/>
</dbReference>
<dbReference type="AlphaFoldDB" id="A0AAV6PG59"/>
<accession>A0AAV6PG59</accession>
<dbReference type="InterPro" id="IPR020987">
    <property type="entry name" value="Centromere_Cenp-M"/>
</dbReference>
<dbReference type="GO" id="GO:0000775">
    <property type="term" value="C:chromosome, centromeric region"/>
    <property type="evidence" value="ECO:0007669"/>
    <property type="project" value="UniProtKB-SubCell"/>
</dbReference>